<protein>
    <submittedName>
        <fullName evidence="2">Uncharacterized protein</fullName>
    </submittedName>
</protein>
<dbReference type="AlphaFoldDB" id="A0AAW1ILA8"/>
<keyword evidence="1" id="KW-0812">Transmembrane</keyword>
<evidence type="ECO:0000313" key="2">
    <source>
        <dbReference type="EMBL" id="KAK9690407.1"/>
    </source>
</evidence>
<dbReference type="Proteomes" id="UP001443914">
    <property type="component" value="Unassembled WGS sequence"/>
</dbReference>
<proteinExistence type="predicted"/>
<organism evidence="2 3">
    <name type="scientific">Saponaria officinalis</name>
    <name type="common">Common soapwort</name>
    <name type="synonym">Lychnis saponaria</name>
    <dbReference type="NCBI Taxonomy" id="3572"/>
    <lineage>
        <taxon>Eukaryota</taxon>
        <taxon>Viridiplantae</taxon>
        <taxon>Streptophyta</taxon>
        <taxon>Embryophyta</taxon>
        <taxon>Tracheophyta</taxon>
        <taxon>Spermatophyta</taxon>
        <taxon>Magnoliopsida</taxon>
        <taxon>eudicotyledons</taxon>
        <taxon>Gunneridae</taxon>
        <taxon>Pentapetalae</taxon>
        <taxon>Caryophyllales</taxon>
        <taxon>Caryophyllaceae</taxon>
        <taxon>Caryophylleae</taxon>
        <taxon>Saponaria</taxon>
    </lineage>
</organism>
<dbReference type="PANTHER" id="PTHR37224">
    <property type="entry name" value="OS02G0804400 PROTEIN"/>
    <property type="match status" value="1"/>
</dbReference>
<gene>
    <name evidence="2" type="ORF">RND81_09G125600</name>
</gene>
<keyword evidence="1" id="KW-0472">Membrane</keyword>
<keyword evidence="3" id="KW-1185">Reference proteome</keyword>
<reference evidence="2" key="1">
    <citation type="submission" date="2024-03" db="EMBL/GenBank/DDBJ databases">
        <title>WGS assembly of Saponaria officinalis var. Norfolk2.</title>
        <authorList>
            <person name="Jenkins J."/>
            <person name="Shu S."/>
            <person name="Grimwood J."/>
            <person name="Barry K."/>
            <person name="Goodstein D."/>
            <person name="Schmutz J."/>
            <person name="Leebens-Mack J."/>
            <person name="Osbourn A."/>
        </authorList>
    </citation>
    <scope>NUCLEOTIDE SEQUENCE [LARGE SCALE GENOMIC DNA]</scope>
    <source>
        <strain evidence="2">JIC</strain>
    </source>
</reference>
<comment type="caution">
    <text evidence="2">The sequence shown here is derived from an EMBL/GenBank/DDBJ whole genome shotgun (WGS) entry which is preliminary data.</text>
</comment>
<evidence type="ECO:0000256" key="1">
    <source>
        <dbReference type="SAM" id="Phobius"/>
    </source>
</evidence>
<dbReference type="EMBL" id="JBDFQZ010000009">
    <property type="protein sequence ID" value="KAK9690407.1"/>
    <property type="molecule type" value="Genomic_DNA"/>
</dbReference>
<evidence type="ECO:0000313" key="3">
    <source>
        <dbReference type="Proteomes" id="UP001443914"/>
    </source>
</evidence>
<accession>A0AAW1ILA8</accession>
<name>A0AAW1ILA8_SAPOF</name>
<sequence length="128" mass="13671">MMAAKVVNLIGSESAATILLSNTRTSFCASKTTLTTSRRRKWSVSLVVQATFEPNSNKPDSSSPSTLQDDLKYLLKLGVGSVSGAALIKYGSAAVPDITRPDIYTALLMISTPPLIAVLLLARESRKN</sequence>
<feature type="transmembrane region" description="Helical" evidence="1">
    <location>
        <begin position="103"/>
        <end position="122"/>
    </location>
</feature>
<keyword evidence="1" id="KW-1133">Transmembrane helix</keyword>